<evidence type="ECO:0000256" key="5">
    <source>
        <dbReference type="ARBA" id="ARBA00022725"/>
    </source>
</evidence>
<dbReference type="InterPro" id="IPR004117">
    <property type="entry name" value="7tm6_olfct_rcpt"/>
</dbReference>
<evidence type="ECO:0000256" key="8">
    <source>
        <dbReference type="ARBA" id="ARBA00023170"/>
    </source>
</evidence>
<keyword evidence="9 10" id="KW-0807">Transducer</keyword>
<dbReference type="GO" id="GO:0007165">
    <property type="term" value="P:signal transduction"/>
    <property type="evidence" value="ECO:0007669"/>
    <property type="project" value="UniProtKB-KW"/>
</dbReference>
<dbReference type="GO" id="GO:0004984">
    <property type="term" value="F:olfactory receptor activity"/>
    <property type="evidence" value="ECO:0007669"/>
    <property type="project" value="InterPro"/>
</dbReference>
<evidence type="ECO:0000256" key="6">
    <source>
        <dbReference type="ARBA" id="ARBA00022989"/>
    </source>
</evidence>
<keyword evidence="5 10" id="KW-0552">Olfaction</keyword>
<dbReference type="AlphaFoldDB" id="A0AAW1D5E2"/>
<dbReference type="Proteomes" id="UP001461498">
    <property type="component" value="Unassembled WGS sequence"/>
</dbReference>
<reference evidence="11 12" key="1">
    <citation type="submission" date="2022-12" db="EMBL/GenBank/DDBJ databases">
        <title>Chromosome-level genome assembly of true bugs.</title>
        <authorList>
            <person name="Ma L."/>
            <person name="Li H."/>
        </authorList>
    </citation>
    <scope>NUCLEOTIDE SEQUENCE [LARGE SCALE GENOMIC DNA]</scope>
    <source>
        <strain evidence="11">Lab_2022b</strain>
    </source>
</reference>
<comment type="similarity">
    <text evidence="10">Belongs to the insect chemoreceptor superfamily. Heteromeric odorant receptor channel (TC 1.A.69) family.</text>
</comment>
<evidence type="ECO:0000313" key="12">
    <source>
        <dbReference type="Proteomes" id="UP001461498"/>
    </source>
</evidence>
<comment type="caution">
    <text evidence="11">The sequence shown here is derived from an EMBL/GenBank/DDBJ whole genome shotgun (WGS) entry which is preliminary data.</text>
</comment>
<dbReference type="GO" id="GO:0005886">
    <property type="term" value="C:plasma membrane"/>
    <property type="evidence" value="ECO:0007669"/>
    <property type="project" value="UniProtKB-SubCell"/>
</dbReference>
<evidence type="ECO:0000256" key="7">
    <source>
        <dbReference type="ARBA" id="ARBA00023136"/>
    </source>
</evidence>
<organism evidence="11 12">
    <name type="scientific">Rhynocoris fuscipes</name>
    <dbReference type="NCBI Taxonomy" id="488301"/>
    <lineage>
        <taxon>Eukaryota</taxon>
        <taxon>Metazoa</taxon>
        <taxon>Ecdysozoa</taxon>
        <taxon>Arthropoda</taxon>
        <taxon>Hexapoda</taxon>
        <taxon>Insecta</taxon>
        <taxon>Pterygota</taxon>
        <taxon>Neoptera</taxon>
        <taxon>Paraneoptera</taxon>
        <taxon>Hemiptera</taxon>
        <taxon>Heteroptera</taxon>
        <taxon>Panheteroptera</taxon>
        <taxon>Cimicomorpha</taxon>
        <taxon>Reduviidae</taxon>
        <taxon>Harpactorinae</taxon>
        <taxon>Harpactorini</taxon>
        <taxon>Rhynocoris</taxon>
    </lineage>
</organism>
<evidence type="ECO:0000256" key="9">
    <source>
        <dbReference type="ARBA" id="ARBA00023224"/>
    </source>
</evidence>
<proteinExistence type="inferred from homology"/>
<feature type="transmembrane region" description="Helical" evidence="10">
    <location>
        <begin position="304"/>
        <end position="327"/>
    </location>
</feature>
<comment type="caution">
    <text evidence="10">Lacks conserved residue(s) required for the propagation of feature annotation.</text>
</comment>
<dbReference type="GO" id="GO:0005549">
    <property type="term" value="F:odorant binding"/>
    <property type="evidence" value="ECO:0007669"/>
    <property type="project" value="InterPro"/>
</dbReference>
<keyword evidence="8 10" id="KW-0675">Receptor</keyword>
<dbReference type="Pfam" id="PF02949">
    <property type="entry name" value="7tm_6"/>
    <property type="match status" value="1"/>
</dbReference>
<gene>
    <name evidence="11" type="ORF">O3M35_008169</name>
</gene>
<dbReference type="EMBL" id="JAPXFL010000005">
    <property type="protein sequence ID" value="KAK9506188.1"/>
    <property type="molecule type" value="Genomic_DNA"/>
</dbReference>
<dbReference type="PANTHER" id="PTHR21137">
    <property type="entry name" value="ODORANT RECEPTOR"/>
    <property type="match status" value="1"/>
</dbReference>
<evidence type="ECO:0000256" key="3">
    <source>
        <dbReference type="ARBA" id="ARBA00022606"/>
    </source>
</evidence>
<keyword evidence="7 10" id="KW-0472">Membrane</keyword>
<sequence length="402" mass="46909">MIDFYRSFNFNKSKEQAKKSDGNKPIFLTGLKMSTYAGLIYDDRSKMSIFYVIFSRFWFIMGTLFFLSPALVAEEPLGLIEYVHVVHYTTFNFGCLIMSSAFVIKSREYISFCKLLEKEFKCSKEKLSESEDEIMTKTGRFLLKFVHRMCIVYYSASTCNFMKGPILEGTPLPYRAWVPLNVDNWPGYIVTYISEMIIPLNVVNCLNFSMISYVIHAKQLSAQFEILSIYIKETFEYSNYSSILNREEFIKRRIKRIIERHQLLVRCMNMFQDVYNWLLFSMTITSGVLICTNVFLVTAPNNDLAVLIEFVNLLSPEIMLIFLYCWFGQQMTDKWSEIRDAVYDINWFDESISTRKSLLNILTVSTKSKIVKGGGLQPFNMEGFAEILQASFSYFNMLKALR</sequence>
<keyword evidence="6 10" id="KW-1133">Transmembrane helix</keyword>
<dbReference type="PANTHER" id="PTHR21137:SF35">
    <property type="entry name" value="ODORANT RECEPTOR 19A-RELATED"/>
    <property type="match status" value="1"/>
</dbReference>
<feature type="transmembrane region" description="Helical" evidence="10">
    <location>
        <begin position="49"/>
        <end position="73"/>
    </location>
</feature>
<keyword evidence="12" id="KW-1185">Reference proteome</keyword>
<feature type="transmembrane region" description="Helical" evidence="10">
    <location>
        <begin position="274"/>
        <end position="298"/>
    </location>
</feature>
<evidence type="ECO:0000256" key="4">
    <source>
        <dbReference type="ARBA" id="ARBA00022692"/>
    </source>
</evidence>
<keyword evidence="3 10" id="KW-0716">Sensory transduction</keyword>
<name>A0AAW1D5E2_9HEMI</name>
<evidence type="ECO:0000256" key="10">
    <source>
        <dbReference type="RuleBase" id="RU351113"/>
    </source>
</evidence>
<accession>A0AAW1D5E2</accession>
<protein>
    <recommendedName>
        <fullName evidence="10">Odorant receptor</fullName>
    </recommendedName>
</protein>
<evidence type="ECO:0000256" key="2">
    <source>
        <dbReference type="ARBA" id="ARBA00022475"/>
    </source>
</evidence>
<keyword evidence="4 10" id="KW-0812">Transmembrane</keyword>
<evidence type="ECO:0000256" key="1">
    <source>
        <dbReference type="ARBA" id="ARBA00004651"/>
    </source>
</evidence>
<feature type="transmembrane region" description="Helical" evidence="10">
    <location>
        <begin position="85"/>
        <end position="104"/>
    </location>
</feature>
<comment type="subcellular location">
    <subcellularLocation>
        <location evidence="1 10">Cell membrane</location>
        <topology evidence="1 10">Multi-pass membrane protein</topology>
    </subcellularLocation>
</comment>
<evidence type="ECO:0000313" key="11">
    <source>
        <dbReference type="EMBL" id="KAK9506188.1"/>
    </source>
</evidence>
<keyword evidence="2" id="KW-1003">Cell membrane</keyword>